<dbReference type="Gene3D" id="3.90.550.10">
    <property type="entry name" value="Spore Coat Polysaccharide Biosynthesis Protein SpsA, Chain A"/>
    <property type="match status" value="1"/>
</dbReference>
<dbReference type="SUPFAM" id="SSF53448">
    <property type="entry name" value="Nucleotide-diphospho-sugar transferases"/>
    <property type="match status" value="1"/>
</dbReference>
<proteinExistence type="predicted"/>
<comment type="caution">
    <text evidence="1">The sequence shown here is derived from an EMBL/GenBank/DDBJ whole genome shotgun (WGS) entry which is preliminary data.</text>
</comment>
<gene>
    <name evidence="1" type="ORF">CYMTET_37311</name>
</gene>
<dbReference type="EMBL" id="LGRX02024844">
    <property type="protein sequence ID" value="KAK3253439.1"/>
    <property type="molecule type" value="Genomic_DNA"/>
</dbReference>
<evidence type="ECO:0000313" key="1">
    <source>
        <dbReference type="EMBL" id="KAK3253439.1"/>
    </source>
</evidence>
<reference evidence="1 2" key="1">
    <citation type="journal article" date="2015" name="Genome Biol. Evol.">
        <title>Comparative Genomics of a Bacterivorous Green Alga Reveals Evolutionary Causalities and Consequences of Phago-Mixotrophic Mode of Nutrition.</title>
        <authorList>
            <person name="Burns J.A."/>
            <person name="Paasch A."/>
            <person name="Narechania A."/>
            <person name="Kim E."/>
        </authorList>
    </citation>
    <scope>NUCLEOTIDE SEQUENCE [LARGE SCALE GENOMIC DNA]</scope>
    <source>
        <strain evidence="1 2">PLY_AMNH</strain>
    </source>
</reference>
<keyword evidence="2" id="KW-1185">Reference proteome</keyword>
<organism evidence="1 2">
    <name type="scientific">Cymbomonas tetramitiformis</name>
    <dbReference type="NCBI Taxonomy" id="36881"/>
    <lineage>
        <taxon>Eukaryota</taxon>
        <taxon>Viridiplantae</taxon>
        <taxon>Chlorophyta</taxon>
        <taxon>Pyramimonadophyceae</taxon>
        <taxon>Pyramimonadales</taxon>
        <taxon>Pyramimonadaceae</taxon>
        <taxon>Cymbomonas</taxon>
    </lineage>
</organism>
<protein>
    <submittedName>
        <fullName evidence="1">Uncharacterized protein</fullName>
    </submittedName>
</protein>
<name>A0AAE0CFS4_9CHLO</name>
<accession>A0AAE0CFS4</accession>
<dbReference type="InterPro" id="IPR029044">
    <property type="entry name" value="Nucleotide-diphossugar_trans"/>
</dbReference>
<sequence length="488" mass="52389">MVGWLLQVVGEVFPSATVDGVARVQAISPGIFAVNRTAFMQLAMHHHVANKACLHGWAEEVRAASDFAGDDRSLALIELSSRMWLAGHAVGVLTNVDGCASVGDYLTSSVDKPVFTTPALRARPMPGHARLTAYLQALYGDAAADSPLTQYARALAAAAVQDYPTKGVVGQPPPPPLRPLLRHGACGGHGGWGGGLRGLGGHSSREARRCGTHYLMGGHPAVGYAVHMGAGGRGRVRRWAQRLRGADLEMVIGADQTHDTREWISGAAGAGFKRLFLLYSNQIGEARGLNRLAGLSSSEVLLLTGDSALPASPVNANMVGTMQAFFQRHPRLAALGWQLGFRPETSSSSDSFTHQPQQVWSTRKGMQINTPIRTHDVVLGVRFMFVHALRSAPVAVRRAAFLQVGSLHTLGTCAGEEMRMSEAELSLRMWLAGWQVGLYHMSLADSTTEGKHVDNKEVSMVLSSMYNLTIPVIDYLVDKANKILLAPV</sequence>
<dbReference type="Proteomes" id="UP001190700">
    <property type="component" value="Unassembled WGS sequence"/>
</dbReference>
<dbReference type="AlphaFoldDB" id="A0AAE0CFS4"/>
<evidence type="ECO:0000313" key="2">
    <source>
        <dbReference type="Proteomes" id="UP001190700"/>
    </source>
</evidence>